<evidence type="ECO:0000256" key="1">
    <source>
        <dbReference type="SAM" id="MobiDB-lite"/>
    </source>
</evidence>
<sequence length="198" mass="21892">MSAIKPIMREVREAVLQGFVHAKDKLHQVADNVSGHIDDVVRGVRDVDVFDDRPDTPHLPDPKRPGFNSDGTIDPEVFRTPRDGAFYWSGMWPRNGQEIAGRIAADNNGTTLEMLIEARGVAMPEWDADNPAAVATWTQVSEAYASGASGTVRAVLGENIRPDAVWWAELDRLKANPEVTQVVRIDPDTLVESVIWPE</sequence>
<protein>
    <submittedName>
        <fullName evidence="2">Uncharacterized protein</fullName>
    </submittedName>
</protein>
<evidence type="ECO:0000313" key="2">
    <source>
        <dbReference type="EMBL" id="NYE21214.1"/>
    </source>
</evidence>
<dbReference type="SUPFAM" id="SSF52309">
    <property type="entry name" value="N-(deoxy)ribosyltransferase-like"/>
    <property type="match status" value="1"/>
</dbReference>
<dbReference type="Proteomes" id="UP000576969">
    <property type="component" value="Unassembled WGS sequence"/>
</dbReference>
<comment type="caution">
    <text evidence="2">The sequence shown here is derived from an EMBL/GenBank/DDBJ whole genome shotgun (WGS) entry which is preliminary data.</text>
</comment>
<accession>A0A7Y9GR57</accession>
<name>A0A7Y9GR57_9MICO</name>
<keyword evidence="3" id="KW-1185">Reference proteome</keyword>
<dbReference type="EMBL" id="JACCBV010000001">
    <property type="protein sequence ID" value="NYE21214.1"/>
    <property type="molecule type" value="Genomic_DNA"/>
</dbReference>
<evidence type="ECO:0000313" key="3">
    <source>
        <dbReference type="Proteomes" id="UP000576969"/>
    </source>
</evidence>
<gene>
    <name evidence="2" type="ORF">BJ991_003242</name>
</gene>
<reference evidence="2 3" key="1">
    <citation type="submission" date="2020-07" db="EMBL/GenBank/DDBJ databases">
        <title>Sequencing the genomes of 1000 actinobacteria strains.</title>
        <authorList>
            <person name="Klenk H.-P."/>
        </authorList>
    </citation>
    <scope>NUCLEOTIDE SEQUENCE [LARGE SCALE GENOMIC DNA]</scope>
    <source>
        <strain evidence="2 3">DSM 24662</strain>
    </source>
</reference>
<feature type="region of interest" description="Disordered" evidence="1">
    <location>
        <begin position="49"/>
        <end position="75"/>
    </location>
</feature>
<dbReference type="RefSeq" id="WP_179491695.1">
    <property type="nucleotide sequence ID" value="NZ_JACCBV010000001.1"/>
</dbReference>
<proteinExistence type="predicted"/>
<dbReference type="AlphaFoldDB" id="A0A7Y9GR57"/>
<organism evidence="2 3">
    <name type="scientific">Microbacterium immunditiarum</name>
    <dbReference type="NCBI Taxonomy" id="337480"/>
    <lineage>
        <taxon>Bacteria</taxon>
        <taxon>Bacillati</taxon>
        <taxon>Actinomycetota</taxon>
        <taxon>Actinomycetes</taxon>
        <taxon>Micrococcales</taxon>
        <taxon>Microbacteriaceae</taxon>
        <taxon>Microbacterium</taxon>
    </lineage>
</organism>
<feature type="compositionally biased region" description="Basic and acidic residues" evidence="1">
    <location>
        <begin position="49"/>
        <end position="64"/>
    </location>
</feature>